<keyword evidence="4" id="KW-1185">Reference proteome</keyword>
<dbReference type="Proteomes" id="UP001499863">
    <property type="component" value="Unassembled WGS sequence"/>
</dbReference>
<dbReference type="SUPFAM" id="SSF53850">
    <property type="entry name" value="Periplasmic binding protein-like II"/>
    <property type="match status" value="1"/>
</dbReference>
<organism evidence="3 4">
    <name type="scientific">Kitasatospora putterlickiae</name>
    <dbReference type="NCBI Taxonomy" id="221725"/>
    <lineage>
        <taxon>Bacteria</taxon>
        <taxon>Bacillati</taxon>
        <taxon>Actinomycetota</taxon>
        <taxon>Actinomycetes</taxon>
        <taxon>Kitasatosporales</taxon>
        <taxon>Streptomycetaceae</taxon>
        <taxon>Kitasatospora</taxon>
    </lineage>
</organism>
<evidence type="ECO:0000256" key="1">
    <source>
        <dbReference type="SAM" id="SignalP"/>
    </source>
</evidence>
<comment type="caution">
    <text evidence="3">The sequence shown here is derived from an EMBL/GenBank/DDBJ whole genome shotgun (WGS) entry which is preliminary data.</text>
</comment>
<feature type="signal peptide" evidence="1">
    <location>
        <begin position="1"/>
        <end position="28"/>
    </location>
</feature>
<keyword evidence="1" id="KW-0732">Signal</keyword>
<gene>
    <name evidence="3" type="ORF">GCM10009639_22340</name>
</gene>
<reference evidence="3 4" key="1">
    <citation type="journal article" date="2019" name="Int. J. Syst. Evol. Microbiol.">
        <title>The Global Catalogue of Microorganisms (GCM) 10K type strain sequencing project: providing services to taxonomists for standard genome sequencing and annotation.</title>
        <authorList>
            <consortium name="The Broad Institute Genomics Platform"/>
            <consortium name="The Broad Institute Genome Sequencing Center for Infectious Disease"/>
            <person name="Wu L."/>
            <person name="Ma J."/>
        </authorList>
    </citation>
    <scope>NUCLEOTIDE SEQUENCE [LARGE SCALE GENOMIC DNA]</scope>
    <source>
        <strain evidence="3 4">JCM 12393</strain>
    </source>
</reference>
<dbReference type="RefSeq" id="WP_344332509.1">
    <property type="nucleotide sequence ID" value="NZ_BAAAKJ010000116.1"/>
</dbReference>
<feature type="domain" description="PBP" evidence="2">
    <location>
        <begin position="29"/>
        <end position="218"/>
    </location>
</feature>
<feature type="chain" id="PRO_5045275470" description="PBP domain-containing protein" evidence="1">
    <location>
        <begin position="29"/>
        <end position="345"/>
    </location>
</feature>
<proteinExistence type="predicted"/>
<evidence type="ECO:0000259" key="2">
    <source>
        <dbReference type="Pfam" id="PF12849"/>
    </source>
</evidence>
<protein>
    <recommendedName>
        <fullName evidence="2">PBP domain-containing protein</fullName>
    </recommendedName>
</protein>
<sequence length="345" mass="35154">MRKAAVGILASTTLATSFLLGTTGTASADPWTPAAADIVGVGTPTTGPLLNQVSAEYNAALAAAGDTTSPRMYSWDASGSAQIVPKDGATAIYRPANTWAGITALNVNTAATVDFARADRGPGYTSDLPSNLFVAFAKDAVSWAAKAGGHAPSNLTTADLRAIYSCVKTNWQQIDPALPSATIKATLPGVGSGTRDHFLTAIGGVIPGLCVTSGGLENQGTDPALNDPDVVIPYAVGRYVGQTLLGQSTSTDAPGELTVRGIDGITPVDTVNKTINAPFAVTGYGRILYTVVRDADWLGTGPRTSALRAVFAKGGLLCGPGGTTIIRQHGFLPLPVNGCGTVMHG</sequence>
<dbReference type="InterPro" id="IPR024370">
    <property type="entry name" value="PBP_domain"/>
</dbReference>
<dbReference type="EMBL" id="BAAAKJ010000116">
    <property type="protein sequence ID" value="GAA1391854.1"/>
    <property type="molecule type" value="Genomic_DNA"/>
</dbReference>
<accession>A0ABN1XWD3</accession>
<dbReference type="Pfam" id="PF12849">
    <property type="entry name" value="PBP_like_2"/>
    <property type="match status" value="1"/>
</dbReference>
<dbReference type="Gene3D" id="3.40.190.10">
    <property type="entry name" value="Periplasmic binding protein-like II"/>
    <property type="match status" value="1"/>
</dbReference>
<evidence type="ECO:0000313" key="3">
    <source>
        <dbReference type="EMBL" id="GAA1391854.1"/>
    </source>
</evidence>
<name>A0ABN1XWD3_9ACTN</name>
<evidence type="ECO:0000313" key="4">
    <source>
        <dbReference type="Proteomes" id="UP001499863"/>
    </source>
</evidence>